<reference evidence="2 3" key="1">
    <citation type="journal article" date="2020" name="Insects">
        <title>Bacteria Belonging to Pseudomonas typographi sp. nov. from the Bark Beetle Ips typographus Have Genomic Potential to Aid in the Host Ecology.</title>
        <authorList>
            <person name="Peral-Aranega E."/>
            <person name="Saati-Santamaria Z."/>
            <person name="Kolarik M."/>
            <person name="Rivas R."/>
            <person name="Garcia-Fraile P."/>
        </authorList>
    </citation>
    <scope>NUCLEOTIDE SEQUENCE [LARGE SCALE GENOMIC DNA]</scope>
    <source>
        <strain evidence="2 3">CA3A</strain>
    </source>
</reference>
<feature type="compositionally biased region" description="Basic residues" evidence="1">
    <location>
        <begin position="70"/>
        <end position="79"/>
    </location>
</feature>
<dbReference type="EMBL" id="JAAOCA010000008">
    <property type="protein sequence ID" value="MBD1598592.1"/>
    <property type="molecule type" value="Genomic_DNA"/>
</dbReference>
<organism evidence="2 3">
    <name type="scientific">Pseudomonas typographi</name>
    <dbReference type="NCBI Taxonomy" id="2715964"/>
    <lineage>
        <taxon>Bacteria</taxon>
        <taxon>Pseudomonadati</taxon>
        <taxon>Pseudomonadota</taxon>
        <taxon>Gammaproteobacteria</taxon>
        <taxon>Pseudomonadales</taxon>
        <taxon>Pseudomonadaceae</taxon>
        <taxon>Pseudomonas</taxon>
    </lineage>
</organism>
<comment type="caution">
    <text evidence="2">The sequence shown here is derived from an EMBL/GenBank/DDBJ whole genome shotgun (WGS) entry which is preliminary data.</text>
</comment>
<dbReference type="RefSeq" id="WP_190419081.1">
    <property type="nucleotide sequence ID" value="NZ_JAAOCA010000008.1"/>
</dbReference>
<evidence type="ECO:0000313" key="3">
    <source>
        <dbReference type="Proteomes" id="UP000805841"/>
    </source>
</evidence>
<feature type="region of interest" description="Disordered" evidence="1">
    <location>
        <begin position="58"/>
        <end position="79"/>
    </location>
</feature>
<feature type="compositionally biased region" description="Polar residues" evidence="1">
    <location>
        <begin position="59"/>
        <end position="69"/>
    </location>
</feature>
<accession>A0ABR7YZI6</accession>
<name>A0ABR7YZI6_9PSED</name>
<evidence type="ECO:0000313" key="2">
    <source>
        <dbReference type="EMBL" id="MBD1598592.1"/>
    </source>
</evidence>
<keyword evidence="3" id="KW-1185">Reference proteome</keyword>
<dbReference type="Proteomes" id="UP000805841">
    <property type="component" value="Unassembled WGS sequence"/>
</dbReference>
<evidence type="ECO:0000256" key="1">
    <source>
        <dbReference type="SAM" id="MobiDB-lite"/>
    </source>
</evidence>
<protein>
    <submittedName>
        <fullName evidence="2">Uncharacterized protein</fullName>
    </submittedName>
</protein>
<proteinExistence type="predicted"/>
<sequence>MKNDQLDQLSQDFKLLSRKLAEMEPGTDTKDPVLRSALLDLAEAARILKNKLEEFTRAQAGQSSSTQKKASLRSVKRND</sequence>
<gene>
    <name evidence="2" type="ORF">HAQ05_07725</name>
</gene>